<evidence type="ECO:0000313" key="2">
    <source>
        <dbReference type="EMBL" id="VDD12682.1"/>
    </source>
</evidence>
<accession>A0A3P6CWA3</accession>
<protein>
    <submittedName>
        <fullName evidence="2">Uncharacterized protein</fullName>
    </submittedName>
</protein>
<reference evidence="2" key="1">
    <citation type="submission" date="2018-11" db="EMBL/GenBank/DDBJ databases">
        <authorList>
            <consortium name="Genoscope - CEA"/>
            <person name="William W."/>
        </authorList>
    </citation>
    <scope>NUCLEOTIDE SEQUENCE</scope>
</reference>
<dbReference type="AlphaFoldDB" id="A0A3P6CWA3"/>
<feature type="region of interest" description="Disordered" evidence="1">
    <location>
        <begin position="17"/>
        <end position="62"/>
    </location>
</feature>
<sequence length="62" mass="6244">MLAAGAVKINPADGFIIGSPEKTAKGDDVGVLDGSAVKPALPPVEPVSGGEDKREGKKPYVV</sequence>
<gene>
    <name evidence="2" type="ORF">BOLC4T26772H</name>
</gene>
<proteinExistence type="predicted"/>
<dbReference type="EMBL" id="LR031873">
    <property type="protein sequence ID" value="VDD12682.1"/>
    <property type="molecule type" value="Genomic_DNA"/>
</dbReference>
<organism evidence="2">
    <name type="scientific">Brassica oleracea</name>
    <name type="common">Wild cabbage</name>
    <dbReference type="NCBI Taxonomy" id="3712"/>
    <lineage>
        <taxon>Eukaryota</taxon>
        <taxon>Viridiplantae</taxon>
        <taxon>Streptophyta</taxon>
        <taxon>Embryophyta</taxon>
        <taxon>Tracheophyta</taxon>
        <taxon>Spermatophyta</taxon>
        <taxon>Magnoliopsida</taxon>
        <taxon>eudicotyledons</taxon>
        <taxon>Gunneridae</taxon>
        <taxon>Pentapetalae</taxon>
        <taxon>rosids</taxon>
        <taxon>malvids</taxon>
        <taxon>Brassicales</taxon>
        <taxon>Brassicaceae</taxon>
        <taxon>Brassiceae</taxon>
        <taxon>Brassica</taxon>
    </lineage>
</organism>
<evidence type="ECO:0000256" key="1">
    <source>
        <dbReference type="SAM" id="MobiDB-lite"/>
    </source>
</evidence>
<feature type="compositionally biased region" description="Basic and acidic residues" evidence="1">
    <location>
        <begin position="50"/>
        <end position="62"/>
    </location>
</feature>
<name>A0A3P6CWA3_BRAOL</name>